<accession>A0A381RQG0</accession>
<gene>
    <name evidence="1" type="ORF">METZ01_LOCUS46969</name>
</gene>
<dbReference type="InterPro" id="IPR016186">
    <property type="entry name" value="C-type_lectin-like/link_sf"/>
</dbReference>
<dbReference type="Gene3D" id="3.10.100.10">
    <property type="entry name" value="Mannose-Binding Protein A, subunit A"/>
    <property type="match status" value="1"/>
</dbReference>
<dbReference type="AlphaFoldDB" id="A0A381RQG0"/>
<evidence type="ECO:0000313" key="1">
    <source>
        <dbReference type="EMBL" id="SUZ94115.1"/>
    </source>
</evidence>
<protein>
    <submittedName>
        <fullName evidence="1">Uncharacterized protein</fullName>
    </submittedName>
</protein>
<sequence length="168" mass="17958">MNSEPIKTSDRSTRVAGALLLGGVLLAAQPLAGQSIDMNFFLVIEGPTWGPTQPDVSISDSHCYDQGYAAGFGHLTWHVYLTGSAEDGEEGEVARARIGTGPWYNYYGVMIAEDVAQLHSDANNLWLESAVTVRGETPPEEVQIPVGSQLDGGDFSRAGPFLCFGVPQ</sequence>
<reference evidence="1" key="1">
    <citation type="submission" date="2018-05" db="EMBL/GenBank/DDBJ databases">
        <authorList>
            <person name="Lanie J.A."/>
            <person name="Ng W.-L."/>
            <person name="Kazmierczak K.M."/>
            <person name="Andrzejewski T.M."/>
            <person name="Davidsen T.M."/>
            <person name="Wayne K.J."/>
            <person name="Tettelin H."/>
            <person name="Glass J.I."/>
            <person name="Rusch D."/>
            <person name="Podicherti R."/>
            <person name="Tsui H.-C.T."/>
            <person name="Winkler M.E."/>
        </authorList>
    </citation>
    <scope>NUCLEOTIDE SEQUENCE</scope>
</reference>
<organism evidence="1">
    <name type="scientific">marine metagenome</name>
    <dbReference type="NCBI Taxonomy" id="408172"/>
    <lineage>
        <taxon>unclassified sequences</taxon>
        <taxon>metagenomes</taxon>
        <taxon>ecological metagenomes</taxon>
    </lineage>
</organism>
<name>A0A381RQG0_9ZZZZ</name>
<proteinExistence type="predicted"/>
<dbReference type="SUPFAM" id="SSF56436">
    <property type="entry name" value="C-type lectin-like"/>
    <property type="match status" value="1"/>
</dbReference>
<dbReference type="InterPro" id="IPR016187">
    <property type="entry name" value="CTDL_fold"/>
</dbReference>
<dbReference type="EMBL" id="UINC01002205">
    <property type="protein sequence ID" value="SUZ94115.1"/>
    <property type="molecule type" value="Genomic_DNA"/>
</dbReference>